<dbReference type="PROSITE" id="PS50848">
    <property type="entry name" value="START"/>
    <property type="match status" value="1"/>
</dbReference>
<dbReference type="Proteomes" id="UP000284842">
    <property type="component" value="Unassembled WGS sequence"/>
</dbReference>
<protein>
    <recommendedName>
        <fullName evidence="3">START domain-containing protein</fullName>
    </recommendedName>
</protein>
<dbReference type="CDD" id="cd00177">
    <property type="entry name" value="START"/>
    <property type="match status" value="1"/>
</dbReference>
<keyword evidence="2" id="KW-0472">Membrane</keyword>
<dbReference type="Gene3D" id="3.30.530.20">
    <property type="match status" value="3"/>
</dbReference>
<evidence type="ECO:0000259" key="3">
    <source>
        <dbReference type="PROSITE" id="PS50848"/>
    </source>
</evidence>
<gene>
    <name evidence="4" type="ORF">CVT24_001052</name>
</gene>
<dbReference type="GO" id="GO:0005737">
    <property type="term" value="C:cytoplasm"/>
    <property type="evidence" value="ECO:0007669"/>
    <property type="project" value="UniProtKB-ARBA"/>
</dbReference>
<feature type="compositionally biased region" description="Low complexity" evidence="1">
    <location>
        <begin position="1410"/>
        <end position="1426"/>
    </location>
</feature>
<dbReference type="PANTHER" id="PTHR19308:SF54">
    <property type="entry name" value="START DOMAIN-CONTAINING PROTEIN"/>
    <property type="match status" value="1"/>
</dbReference>
<dbReference type="Pfam" id="PF01852">
    <property type="entry name" value="START"/>
    <property type="match status" value="1"/>
</dbReference>
<feature type="region of interest" description="Disordered" evidence="1">
    <location>
        <begin position="854"/>
        <end position="882"/>
    </location>
</feature>
<feature type="compositionally biased region" description="Polar residues" evidence="1">
    <location>
        <begin position="1336"/>
        <end position="1347"/>
    </location>
</feature>
<feature type="region of interest" description="Disordered" evidence="1">
    <location>
        <begin position="1923"/>
        <end position="1986"/>
    </location>
</feature>
<feature type="transmembrane region" description="Helical" evidence="2">
    <location>
        <begin position="1989"/>
        <end position="2009"/>
    </location>
</feature>
<accession>A0A409VX57</accession>
<evidence type="ECO:0000256" key="2">
    <source>
        <dbReference type="SAM" id="Phobius"/>
    </source>
</evidence>
<feature type="region of interest" description="Disordered" evidence="1">
    <location>
        <begin position="1727"/>
        <end position="1754"/>
    </location>
</feature>
<reference evidence="4 5" key="1">
    <citation type="journal article" date="2018" name="Evol. Lett.">
        <title>Horizontal gene cluster transfer increased hallucinogenic mushroom diversity.</title>
        <authorList>
            <person name="Reynolds H.T."/>
            <person name="Vijayakumar V."/>
            <person name="Gluck-Thaler E."/>
            <person name="Korotkin H.B."/>
            <person name="Matheny P.B."/>
            <person name="Slot J.C."/>
        </authorList>
    </citation>
    <scope>NUCLEOTIDE SEQUENCE [LARGE SCALE GENOMIC DNA]</scope>
    <source>
        <strain evidence="4 5">2629</strain>
    </source>
</reference>
<feature type="region of interest" description="Disordered" evidence="1">
    <location>
        <begin position="1845"/>
        <end position="1889"/>
    </location>
</feature>
<feature type="compositionally biased region" description="Acidic residues" evidence="1">
    <location>
        <begin position="1684"/>
        <end position="1694"/>
    </location>
</feature>
<evidence type="ECO:0000313" key="5">
    <source>
        <dbReference type="Proteomes" id="UP000284842"/>
    </source>
</evidence>
<dbReference type="InterPro" id="IPR051213">
    <property type="entry name" value="START_lipid_transfer"/>
</dbReference>
<keyword evidence="2" id="KW-0812">Transmembrane</keyword>
<evidence type="ECO:0000313" key="4">
    <source>
        <dbReference type="EMBL" id="PPQ70845.1"/>
    </source>
</evidence>
<feature type="compositionally biased region" description="Basic and acidic residues" evidence="1">
    <location>
        <begin position="1866"/>
        <end position="1875"/>
    </location>
</feature>
<dbReference type="GO" id="GO:0008289">
    <property type="term" value="F:lipid binding"/>
    <property type="evidence" value="ECO:0007669"/>
    <property type="project" value="InterPro"/>
</dbReference>
<feature type="domain" description="START" evidence="3">
    <location>
        <begin position="493"/>
        <end position="660"/>
    </location>
</feature>
<dbReference type="InterPro" id="IPR002913">
    <property type="entry name" value="START_lipid-bd_dom"/>
</dbReference>
<feature type="compositionally biased region" description="Low complexity" evidence="1">
    <location>
        <begin position="439"/>
        <end position="454"/>
    </location>
</feature>
<keyword evidence="5" id="KW-1185">Reference proteome</keyword>
<feature type="region of interest" description="Disordered" evidence="1">
    <location>
        <begin position="1285"/>
        <end position="1347"/>
    </location>
</feature>
<feature type="region of interest" description="Disordered" evidence="1">
    <location>
        <begin position="1682"/>
        <end position="1708"/>
    </location>
</feature>
<feature type="region of interest" description="Disordered" evidence="1">
    <location>
        <begin position="1390"/>
        <end position="1462"/>
    </location>
</feature>
<feature type="compositionally biased region" description="Low complexity" evidence="1">
    <location>
        <begin position="864"/>
        <end position="875"/>
    </location>
</feature>
<organism evidence="4 5">
    <name type="scientific">Panaeolus cyanescens</name>
    <dbReference type="NCBI Taxonomy" id="181874"/>
    <lineage>
        <taxon>Eukaryota</taxon>
        <taxon>Fungi</taxon>
        <taxon>Dikarya</taxon>
        <taxon>Basidiomycota</taxon>
        <taxon>Agaricomycotina</taxon>
        <taxon>Agaricomycetes</taxon>
        <taxon>Agaricomycetidae</taxon>
        <taxon>Agaricales</taxon>
        <taxon>Agaricineae</taxon>
        <taxon>Galeropsidaceae</taxon>
        <taxon>Panaeolus</taxon>
    </lineage>
</organism>
<evidence type="ECO:0000256" key="1">
    <source>
        <dbReference type="SAM" id="MobiDB-lite"/>
    </source>
</evidence>
<proteinExistence type="predicted"/>
<feature type="compositionally biased region" description="Low complexity" evidence="1">
    <location>
        <begin position="1960"/>
        <end position="1986"/>
    </location>
</feature>
<feature type="compositionally biased region" description="Polar residues" evidence="1">
    <location>
        <begin position="1398"/>
        <end position="1409"/>
    </location>
</feature>
<dbReference type="InParanoid" id="A0A409VX57"/>
<name>A0A409VX57_9AGAR</name>
<dbReference type="InterPro" id="IPR023393">
    <property type="entry name" value="START-like_dom_sf"/>
</dbReference>
<dbReference type="STRING" id="181874.A0A409VX57"/>
<dbReference type="PANTHER" id="PTHR19308">
    <property type="entry name" value="PHOSPHATIDYLCHOLINE TRANSFER PROTEIN"/>
    <property type="match status" value="1"/>
</dbReference>
<dbReference type="OrthoDB" id="196858at2759"/>
<comment type="caution">
    <text evidence="4">The sequence shown here is derived from an EMBL/GenBank/DDBJ whole genome shotgun (WGS) entry which is preliminary data.</text>
</comment>
<feature type="region of interest" description="Disordered" evidence="1">
    <location>
        <begin position="439"/>
        <end position="465"/>
    </location>
</feature>
<dbReference type="SUPFAM" id="SSF55961">
    <property type="entry name" value="Bet v1-like"/>
    <property type="match status" value="3"/>
</dbReference>
<keyword evidence="2" id="KW-1133">Transmembrane helix</keyword>
<dbReference type="EMBL" id="NHTK01005938">
    <property type="protein sequence ID" value="PPQ70845.1"/>
    <property type="molecule type" value="Genomic_DNA"/>
</dbReference>
<sequence length="2098" mass="226819">MSDGSSLRQSWYTALDTAESHFKQLLSSPASEWKRISNSVDGASKQKGKTKSTQAPEISDVLVHRNVSAAGDDVWRTVLEVPTGDEPVSLETWKSILTTPELRQEWDPAVEEAHLLEIFDRNARIAKTNYTLGWPANPRDSITISRTFSDATTLIDITTSLPRSPDEPTYLRPAPPYVRSEVKLFAWCIQHIQPPSTGPTDSKKQPSAARLRITCIWQHDLKALWGFGMSSTTLSQQLSTMTLSLFKTVTKRGGRVPKLTGYGNGVSIERVRYQIDREALNLDYAIIPDDDDHSRTHELHGMDEVVALREYRRLTRSIECVLPSLEGWDIQVTLKGSSDEVEALPWSAQAMRCRSNPSADTPPDQILLRITHGALIDDDDVLKVKVKIEISGGTRGLRLNGLATKIHDLEERDPSSCTTPQKIFQDMASAVDLSVQTSSSMGTMSTSGSSSSVSPLVRPPTERTPAAEKSILSKVRRNYIYFSSLLQEPEAKWRRTTEGRGVSITQLDSIDPTLVVYRAEATFVGVSLWDLYAAVVSPGARVHWDKQHEDGVLLEDVNELTELWHFKTKPAWPVNGRDAVVLKTVYKSPTTIHVFAFSADDPHLFPNLPPAEPNVIRTQVDLQGWAIESLSPNTTLLTLLEQSDPKGWTNKTSIPTQMISMLAGIGEFAIKCGGPPIVTRLAGSKANEVRYDHEKGSFKIEYEPSEKRRSLVSSRSPTTAERDMGEDHLDSAFPSIECEIRCDMDTWGASLDIVVDPPPQTISCLRRHKLSAEGGGLWLTLTHDTVFVDDERLLALVRRAPGKEKGLVMVNGAKIQVDTEELSEKEIKALLKQKRVKPPRIPLDQPPVVGAVKKKKEEWVGPASDTSSISSMGSTSPPPMLSASISSTAPKVSSPLARFWSYAVEGATDAVAAISPAVSSGASTLDASKFPMQYALEALAWTQEFNSKPKSQQDGWTLISDKGLMVHKKVIPEISPLIPVHKGFKVIEGVSAEELAAVIMEPNCRKTWDERFDSTRVLEVYGGSARTTFFVAKGGFPFRDRGFYLANVMARAHVPISPSSSTSSLSKRLAGDVADQSPSARNAIFCVSASFSPDSEYAKSFAADKYNPYVLPIGRVYIDAWILETLDPYTKENYTIPSSRCTRLIAVDYAGSIPAALNSNINAALARGVLAVEAYMKKGTNLGSATSSTVSGSTTTGAVIGVGPEASLPVTRLPPPALVINERTAKNPGLLGSELLSEGHLNGFVSAPFMAWTIKRRDEQRVLLGSGFDVENRVYQTYVLMTSRKPSTAPAPQWTRKREESTATIQPPTVNVEGGDSGPTPDHNEIRGPRQRQISEHSTASESGLSIASESTMTLSVITPKVSSGNLSAQLPMPGAMIPSPSIPIASPSYISSASRSGNTVASSPPTTLRSFESRSPPFTPSTSPSNPKGIPHRHDTYHSHSRSPPPRLRQRAASSSGGVGTVGVGVTNPFNPPYNPSIFHASNPNGSNISNLSATAPVMRGRTISTGFSTPSRIYEEREKVNESIVAEVVLDSRIYLDMASKAKVAGAAYAVDIKAHKRVDLTKKVVSGNASANHLVKTSLKRGGAVPLAEETAQERLLDIQLKTSVFTLPLSPLHSSSLNPDGETNRHLLRFSLPDGDETPKEAETIVDPLRDEKDIFAGASKEVENVRTSTPAWRAALLPESDDVQSEDSADPSSPDGVIAGKPDKLGQGIIFDITIRPLTDSERQKLSTQVSSDSTKKPAASIGRKNSRDKAKDKKLKAVVLVNGAEVLVLDEKESLGALGREELLNDRVRRMDVISRIPNESEPLPDELKAPIAVSQSLLAVSPVQQPVSSGELGTLVENNLGESGGVNGGMTRAGATEASNDRAEKDGENAGPSIESSSTISWSDAATGNGFLGFLQSYQNPFTRFGRLGTGSILPDANVPALSASSSTSTETQEKVNADSSTATPVDAGAPPASTLGESSTTSTESAGTTQTQTRQRGSQRMYPLSTLLLVGLIAFLIGSLLRSLLSPADFMYVVDPSPATITLGGDRVGIAVAQDGVPVADVKADLELAAQHPDAPMKLTTGGWREIRRLLEVKYLIGGWDLQVAVVRRQ</sequence>
<feature type="compositionally biased region" description="Low complexity" evidence="1">
    <location>
        <begin position="1880"/>
        <end position="1889"/>
    </location>
</feature>